<dbReference type="Proteomes" id="UP000663823">
    <property type="component" value="Unassembled WGS sequence"/>
</dbReference>
<dbReference type="PANTHER" id="PTHR43294">
    <property type="entry name" value="SODIUM/POTASSIUM-TRANSPORTING ATPASE SUBUNIT ALPHA"/>
    <property type="match status" value="1"/>
</dbReference>
<dbReference type="InterPro" id="IPR004014">
    <property type="entry name" value="ATPase_P-typ_cation-transptr_N"/>
</dbReference>
<dbReference type="GO" id="GO:0036376">
    <property type="term" value="P:sodium ion export across plasma membrane"/>
    <property type="evidence" value="ECO:0007669"/>
    <property type="project" value="TreeGrafter"/>
</dbReference>
<evidence type="ECO:0000313" key="5">
    <source>
        <dbReference type="Proteomes" id="UP000663823"/>
    </source>
</evidence>
<dbReference type="GO" id="GO:1902600">
    <property type="term" value="P:proton transmembrane transport"/>
    <property type="evidence" value="ECO:0007669"/>
    <property type="project" value="TreeGrafter"/>
</dbReference>
<gene>
    <name evidence="4" type="ORF">OTI717_LOCUS4940</name>
</gene>
<dbReference type="GO" id="GO:0030007">
    <property type="term" value="P:intracellular potassium ion homeostasis"/>
    <property type="evidence" value="ECO:0007669"/>
    <property type="project" value="TreeGrafter"/>
</dbReference>
<keyword evidence="2" id="KW-0472">Membrane</keyword>
<reference evidence="4" key="1">
    <citation type="submission" date="2021-02" db="EMBL/GenBank/DDBJ databases">
        <authorList>
            <person name="Nowell W R."/>
        </authorList>
    </citation>
    <scope>NUCLEOTIDE SEQUENCE</scope>
</reference>
<dbReference type="Pfam" id="PF00690">
    <property type="entry name" value="Cation_ATPase_N"/>
    <property type="match status" value="1"/>
</dbReference>
<dbReference type="Gene3D" id="1.20.1110.10">
    <property type="entry name" value="Calcium-transporting ATPase, transmembrane domain"/>
    <property type="match status" value="1"/>
</dbReference>
<dbReference type="Gene3D" id="2.70.150.10">
    <property type="entry name" value="Calcium-transporting ATPase, cytoplasmic transduction domain A"/>
    <property type="match status" value="1"/>
</dbReference>
<dbReference type="InterPro" id="IPR023298">
    <property type="entry name" value="ATPase_P-typ_TM_dom_sf"/>
</dbReference>
<organism evidence="4 5">
    <name type="scientific">Rotaria sordida</name>
    <dbReference type="NCBI Taxonomy" id="392033"/>
    <lineage>
        <taxon>Eukaryota</taxon>
        <taxon>Metazoa</taxon>
        <taxon>Spiralia</taxon>
        <taxon>Gnathifera</taxon>
        <taxon>Rotifera</taxon>
        <taxon>Eurotatoria</taxon>
        <taxon>Bdelloidea</taxon>
        <taxon>Philodinida</taxon>
        <taxon>Philodinidae</taxon>
        <taxon>Rotaria</taxon>
    </lineage>
</organism>
<sequence>MMDSSLSLSLCVCDVACLLMDLFRKKLTSKNLEALKHEIDLDEHKIPINEVYRRYGTSPAMGLSEERASVLLERDGPNDLTPVRRTSEIVRLAKNMFGGFAMRLWAGACLCFFAHFLEL</sequence>
<name>A0A818KXV0_9BILA</name>
<dbReference type="GO" id="GO:1990573">
    <property type="term" value="P:potassium ion import across plasma membrane"/>
    <property type="evidence" value="ECO:0007669"/>
    <property type="project" value="TreeGrafter"/>
</dbReference>
<proteinExistence type="predicted"/>
<comment type="subcellular location">
    <subcellularLocation>
        <location evidence="1">Cell membrane</location>
        <topology evidence="1">Multi-pass membrane protein</topology>
    </subcellularLocation>
</comment>
<dbReference type="PANTHER" id="PTHR43294:SF13">
    <property type="entry name" value="SODIUM_POTASSIUM-TRANSPORTING ATPASE SUBUNIT ALPHA"/>
    <property type="match status" value="1"/>
</dbReference>
<evidence type="ECO:0000256" key="2">
    <source>
        <dbReference type="ARBA" id="ARBA00022475"/>
    </source>
</evidence>
<dbReference type="InterPro" id="IPR050510">
    <property type="entry name" value="Cation_transp_ATPase_P-type"/>
</dbReference>
<dbReference type="SMART" id="SM00831">
    <property type="entry name" value="Cation_ATPase_N"/>
    <property type="match status" value="1"/>
</dbReference>
<dbReference type="GO" id="GO:0006883">
    <property type="term" value="P:intracellular sodium ion homeostasis"/>
    <property type="evidence" value="ECO:0007669"/>
    <property type="project" value="TreeGrafter"/>
</dbReference>
<dbReference type="AlphaFoldDB" id="A0A818KXV0"/>
<evidence type="ECO:0000313" key="4">
    <source>
        <dbReference type="EMBL" id="CAF3563771.1"/>
    </source>
</evidence>
<dbReference type="GO" id="GO:0005391">
    <property type="term" value="F:P-type sodium:potassium-exchanging transporter activity"/>
    <property type="evidence" value="ECO:0007669"/>
    <property type="project" value="TreeGrafter"/>
</dbReference>
<dbReference type="GO" id="GO:0005886">
    <property type="term" value="C:plasma membrane"/>
    <property type="evidence" value="ECO:0007669"/>
    <property type="project" value="UniProtKB-SubCell"/>
</dbReference>
<dbReference type="SUPFAM" id="SSF81665">
    <property type="entry name" value="Calcium ATPase, transmembrane domain M"/>
    <property type="match status" value="1"/>
</dbReference>
<feature type="domain" description="Cation-transporting P-type ATPase N-terminal" evidence="3">
    <location>
        <begin position="42"/>
        <end position="116"/>
    </location>
</feature>
<accession>A0A818KXV0</accession>
<dbReference type="EMBL" id="CAJOAX010000311">
    <property type="protein sequence ID" value="CAF3563771.1"/>
    <property type="molecule type" value="Genomic_DNA"/>
</dbReference>
<evidence type="ECO:0000256" key="1">
    <source>
        <dbReference type="ARBA" id="ARBA00004651"/>
    </source>
</evidence>
<protein>
    <recommendedName>
        <fullName evidence="3">Cation-transporting P-type ATPase N-terminal domain-containing protein</fullName>
    </recommendedName>
</protein>
<comment type="caution">
    <text evidence="4">The sequence shown here is derived from an EMBL/GenBank/DDBJ whole genome shotgun (WGS) entry which is preliminary data.</text>
</comment>
<evidence type="ECO:0000259" key="3">
    <source>
        <dbReference type="SMART" id="SM00831"/>
    </source>
</evidence>
<keyword evidence="2" id="KW-1003">Cell membrane</keyword>